<dbReference type="AlphaFoldDB" id="A0A914XW80"/>
<dbReference type="WBParaSite" id="PSU_v2.g12195.t1">
    <property type="protein sequence ID" value="PSU_v2.g12195.t1"/>
    <property type="gene ID" value="PSU_v2.g12195"/>
</dbReference>
<accession>A0A914XW80</accession>
<proteinExistence type="predicted"/>
<keyword evidence="1" id="KW-1185">Reference proteome</keyword>
<evidence type="ECO:0000313" key="2">
    <source>
        <dbReference type="WBParaSite" id="PSU_v2.g12195.t1"/>
    </source>
</evidence>
<organism evidence="1 2">
    <name type="scientific">Panagrolaimus superbus</name>
    <dbReference type="NCBI Taxonomy" id="310955"/>
    <lineage>
        <taxon>Eukaryota</taxon>
        <taxon>Metazoa</taxon>
        <taxon>Ecdysozoa</taxon>
        <taxon>Nematoda</taxon>
        <taxon>Chromadorea</taxon>
        <taxon>Rhabditida</taxon>
        <taxon>Tylenchina</taxon>
        <taxon>Panagrolaimomorpha</taxon>
        <taxon>Panagrolaimoidea</taxon>
        <taxon>Panagrolaimidae</taxon>
        <taxon>Panagrolaimus</taxon>
    </lineage>
</organism>
<evidence type="ECO:0000313" key="1">
    <source>
        <dbReference type="Proteomes" id="UP000887577"/>
    </source>
</evidence>
<dbReference type="Proteomes" id="UP000887577">
    <property type="component" value="Unplaced"/>
</dbReference>
<name>A0A914XW80_9BILA</name>
<protein>
    <submittedName>
        <fullName evidence="2">Uncharacterized protein</fullName>
    </submittedName>
</protein>
<sequence length="288" mass="32705">MLYNDTSKRFKFDHEKADAFRNQISNEHSNAHKNSFSLGGMFEAVGINFGFSHGEKKTNANSAETEKKSKDNIHVDDVQKALEKKSSNVKWTGKKFEQKNFDLYRINTKNLHSVTEQVFNRVVVSKEQSGQQIDIKMETNTMEFDHIYDEKTTTTTSTSTTTTTTTTQFPPSTVATKIIEIKCNPNNGGCINHVAPVGLGRGAAPMGQAVAPYRGPIQNEYGGYNQYRNPNGYGYLNPVQYRNPPQYRNPMQYRNPVQYGYGGNAGMRAPVQYRNPYQNRQYYPYRTG</sequence>
<reference evidence="2" key="1">
    <citation type="submission" date="2022-11" db="UniProtKB">
        <authorList>
            <consortium name="WormBaseParasite"/>
        </authorList>
    </citation>
    <scope>IDENTIFICATION</scope>
</reference>